<reference evidence="1" key="1">
    <citation type="submission" date="2023-10" db="EMBL/GenBank/DDBJ databases">
        <title>Genome assembly of Pristionchus species.</title>
        <authorList>
            <person name="Yoshida K."/>
            <person name="Sommer R.J."/>
        </authorList>
    </citation>
    <scope>NUCLEOTIDE SEQUENCE</scope>
    <source>
        <strain evidence="1">RS0144</strain>
    </source>
</reference>
<comment type="caution">
    <text evidence="1">The sequence shown here is derived from an EMBL/GenBank/DDBJ whole genome shotgun (WGS) entry which is preliminary data.</text>
</comment>
<gene>
    <name evidence="1" type="ORF">PENTCL1PPCAC_21017</name>
</gene>
<dbReference type="AlphaFoldDB" id="A0AAV5TXC7"/>
<dbReference type="EMBL" id="BTSX01000005">
    <property type="protein sequence ID" value="GMS98842.1"/>
    <property type="molecule type" value="Genomic_DNA"/>
</dbReference>
<proteinExistence type="predicted"/>
<evidence type="ECO:0000313" key="2">
    <source>
        <dbReference type="Proteomes" id="UP001432027"/>
    </source>
</evidence>
<protein>
    <submittedName>
        <fullName evidence="1">Uncharacterized protein</fullName>
    </submittedName>
</protein>
<accession>A0AAV5TXC7</accession>
<keyword evidence="2" id="KW-1185">Reference proteome</keyword>
<dbReference type="PANTHER" id="PTHR33568">
    <property type="entry name" value="DNA POLYMERASE"/>
    <property type="match status" value="1"/>
</dbReference>
<sequence>VLPPRRLHVPVLPAHKNGKLLFALCPKCCDEKTNSLCTHSDAERTMTGIWATVELELALEKQYRIVECIEVLNSFLTISLQVTYFQAIHYDMRCVYSKPPDGPPMCIRMRRRMRSWTTSSVRRVYSWIRIRWRSLSKSINKE</sequence>
<feature type="non-terminal residue" evidence="1">
    <location>
        <position position="1"/>
    </location>
</feature>
<dbReference type="PANTHER" id="PTHR33568:SF3">
    <property type="entry name" value="DNA-DIRECTED DNA POLYMERASE"/>
    <property type="match status" value="1"/>
</dbReference>
<dbReference type="Proteomes" id="UP001432027">
    <property type="component" value="Unassembled WGS sequence"/>
</dbReference>
<evidence type="ECO:0000313" key="1">
    <source>
        <dbReference type="EMBL" id="GMS98842.1"/>
    </source>
</evidence>
<name>A0AAV5TXC7_9BILA</name>
<organism evidence="1 2">
    <name type="scientific">Pristionchus entomophagus</name>
    <dbReference type="NCBI Taxonomy" id="358040"/>
    <lineage>
        <taxon>Eukaryota</taxon>
        <taxon>Metazoa</taxon>
        <taxon>Ecdysozoa</taxon>
        <taxon>Nematoda</taxon>
        <taxon>Chromadorea</taxon>
        <taxon>Rhabditida</taxon>
        <taxon>Rhabditina</taxon>
        <taxon>Diplogasteromorpha</taxon>
        <taxon>Diplogasteroidea</taxon>
        <taxon>Neodiplogasteridae</taxon>
        <taxon>Pristionchus</taxon>
    </lineage>
</organism>